<dbReference type="Proteomes" id="UP000269542">
    <property type="component" value="Chromosome"/>
</dbReference>
<dbReference type="OrthoDB" id="8904808at2"/>
<keyword evidence="3" id="KW-1185">Reference proteome</keyword>
<sequence length="142" mass="15704">MLIKIILLTVILIVAGILIRGTQNTKNVALRRVLLVLFVILAAVSIFFPELTTKVAHAVGVGRGTDLLLYLLIIAFLSYAVVSYRRMVILENRLVELSRELAIARTHPDTITRADTFVPTADPSQAVLHGEEATPTEKEEEE</sequence>
<evidence type="ECO:0000256" key="1">
    <source>
        <dbReference type="SAM" id="Phobius"/>
    </source>
</evidence>
<proteinExistence type="predicted"/>
<reference evidence="2 3" key="1">
    <citation type="submission" date="2018-12" db="EMBL/GenBank/DDBJ databases">
        <authorList>
            <consortium name="Pathogen Informatics"/>
        </authorList>
    </citation>
    <scope>NUCLEOTIDE SEQUENCE [LARGE SCALE GENOMIC DNA]</scope>
    <source>
        <strain evidence="2 3">NCTC13354</strain>
    </source>
</reference>
<dbReference type="AlphaFoldDB" id="A0A448PDD1"/>
<accession>A0A448PDD1</accession>
<gene>
    <name evidence="2" type="ORF">NCTC13354_00630</name>
</gene>
<evidence type="ECO:0000313" key="3">
    <source>
        <dbReference type="Proteomes" id="UP000269542"/>
    </source>
</evidence>
<dbReference type="KEGG" id="tbw:NCTC13354_00630"/>
<keyword evidence="1" id="KW-1133">Transmembrane helix</keyword>
<dbReference type="EMBL" id="LR134476">
    <property type="protein sequence ID" value="VEI12932.1"/>
    <property type="molecule type" value="Genomic_DNA"/>
</dbReference>
<keyword evidence="1" id="KW-0812">Transmembrane</keyword>
<protein>
    <submittedName>
        <fullName evidence="2">Uncharacterized conserved protein</fullName>
    </submittedName>
</protein>
<evidence type="ECO:0000313" key="2">
    <source>
        <dbReference type="EMBL" id="VEI12932.1"/>
    </source>
</evidence>
<name>A0A448PDD1_9ACTO</name>
<keyword evidence="1" id="KW-0472">Membrane</keyword>
<dbReference type="Pfam" id="PF10066">
    <property type="entry name" value="DUF2304"/>
    <property type="match status" value="1"/>
</dbReference>
<feature type="transmembrane region" description="Helical" evidence="1">
    <location>
        <begin position="6"/>
        <end position="22"/>
    </location>
</feature>
<dbReference type="InterPro" id="IPR019277">
    <property type="entry name" value="DUF2304"/>
</dbReference>
<organism evidence="2 3">
    <name type="scientific">Trueperella bialowiezensis</name>
    <dbReference type="NCBI Taxonomy" id="312285"/>
    <lineage>
        <taxon>Bacteria</taxon>
        <taxon>Bacillati</taxon>
        <taxon>Actinomycetota</taxon>
        <taxon>Actinomycetes</taxon>
        <taxon>Actinomycetales</taxon>
        <taxon>Actinomycetaceae</taxon>
        <taxon>Trueperella</taxon>
    </lineage>
</organism>
<feature type="transmembrane region" description="Helical" evidence="1">
    <location>
        <begin position="67"/>
        <end position="84"/>
    </location>
</feature>
<dbReference type="RefSeq" id="WP_126416099.1">
    <property type="nucleotide sequence ID" value="NZ_LR134476.1"/>
</dbReference>
<feature type="transmembrane region" description="Helical" evidence="1">
    <location>
        <begin position="29"/>
        <end position="47"/>
    </location>
</feature>